<keyword evidence="1" id="KW-0472">Membrane</keyword>
<dbReference type="Proteomes" id="UP000034883">
    <property type="component" value="Chromosome"/>
</dbReference>
<dbReference type="EMBL" id="CP011125">
    <property type="protein sequence ID" value="AKF03484.1"/>
    <property type="molecule type" value="Genomic_DNA"/>
</dbReference>
<gene>
    <name evidence="2" type="ORF">DB32_000633</name>
</gene>
<keyword evidence="1" id="KW-1133">Transmembrane helix</keyword>
<evidence type="ECO:0000256" key="1">
    <source>
        <dbReference type="SAM" id="Phobius"/>
    </source>
</evidence>
<sequence>MAVRVPSQASTKWWILLAAVLAALLTYWQHRDAIERAPSRPPAPQSDFVEVEIVAE</sequence>
<accession>A0A0F6SDI1</accession>
<reference evidence="2 3" key="1">
    <citation type="submission" date="2015-03" db="EMBL/GenBank/DDBJ databases">
        <title>Genome assembly of Sandaracinus amylolyticus DSM 53668.</title>
        <authorList>
            <person name="Sharma G."/>
            <person name="Subramanian S."/>
        </authorList>
    </citation>
    <scope>NUCLEOTIDE SEQUENCE [LARGE SCALE GENOMIC DNA]</scope>
    <source>
        <strain evidence="2 3">DSM 53668</strain>
    </source>
</reference>
<keyword evidence="1" id="KW-0812">Transmembrane</keyword>
<evidence type="ECO:0000313" key="2">
    <source>
        <dbReference type="EMBL" id="AKF03484.1"/>
    </source>
</evidence>
<dbReference type="RefSeq" id="WP_157068670.1">
    <property type="nucleotide sequence ID" value="NZ_CP011125.1"/>
</dbReference>
<dbReference type="KEGG" id="samy:DB32_000633"/>
<dbReference type="AlphaFoldDB" id="A0A0F6SDI1"/>
<proteinExistence type="predicted"/>
<evidence type="ECO:0000313" key="3">
    <source>
        <dbReference type="Proteomes" id="UP000034883"/>
    </source>
</evidence>
<organism evidence="2 3">
    <name type="scientific">Sandaracinus amylolyticus</name>
    <dbReference type="NCBI Taxonomy" id="927083"/>
    <lineage>
        <taxon>Bacteria</taxon>
        <taxon>Pseudomonadati</taxon>
        <taxon>Myxococcota</taxon>
        <taxon>Polyangia</taxon>
        <taxon>Polyangiales</taxon>
        <taxon>Sandaracinaceae</taxon>
        <taxon>Sandaracinus</taxon>
    </lineage>
</organism>
<dbReference type="STRING" id="927083.DB32_000633"/>
<name>A0A0F6SDI1_9BACT</name>
<keyword evidence="3" id="KW-1185">Reference proteome</keyword>
<protein>
    <submittedName>
        <fullName evidence="2">Uncharacterized protein</fullName>
    </submittedName>
</protein>
<feature type="transmembrane region" description="Helical" evidence="1">
    <location>
        <begin position="12"/>
        <end position="30"/>
    </location>
</feature>